<dbReference type="EMBL" id="WHWB01034096">
    <property type="protein sequence ID" value="KAJ7413934.1"/>
    <property type="molecule type" value="Genomic_DNA"/>
</dbReference>
<sequence>MNGIHPREQRELVEVFIFHHLQNHRICPAERDSHVSLSPTPGPTRTIPKSHTMFPSVLSKCFLNSVRFHAVTTLPAVLANYGGRPEEETKPVDIVYLDSSKDFNTVLHSIILEKLATHGFDGCTLLCVEN</sequence>
<reference evidence="1" key="1">
    <citation type="submission" date="2019-10" db="EMBL/GenBank/DDBJ databases">
        <authorList>
            <person name="Soares A.E.R."/>
            <person name="Aleixo A."/>
            <person name="Schneider P."/>
            <person name="Miyaki C.Y."/>
            <person name="Schneider M.P."/>
            <person name="Mello C."/>
            <person name="Vasconcelos A.T.R."/>
        </authorList>
    </citation>
    <scope>NUCLEOTIDE SEQUENCE</scope>
    <source>
        <tissue evidence="1">Muscle</tissue>
    </source>
</reference>
<organism evidence="1 2">
    <name type="scientific">Willisornis vidua</name>
    <name type="common">Xingu scale-backed antbird</name>
    <dbReference type="NCBI Taxonomy" id="1566151"/>
    <lineage>
        <taxon>Eukaryota</taxon>
        <taxon>Metazoa</taxon>
        <taxon>Chordata</taxon>
        <taxon>Craniata</taxon>
        <taxon>Vertebrata</taxon>
        <taxon>Euteleostomi</taxon>
        <taxon>Archelosauria</taxon>
        <taxon>Archosauria</taxon>
        <taxon>Dinosauria</taxon>
        <taxon>Saurischia</taxon>
        <taxon>Theropoda</taxon>
        <taxon>Coelurosauria</taxon>
        <taxon>Aves</taxon>
        <taxon>Neognathae</taxon>
        <taxon>Neoaves</taxon>
        <taxon>Telluraves</taxon>
        <taxon>Australaves</taxon>
        <taxon>Passeriformes</taxon>
        <taxon>Thamnophilidae</taxon>
        <taxon>Willisornis</taxon>
    </lineage>
</organism>
<evidence type="ECO:0000313" key="2">
    <source>
        <dbReference type="Proteomes" id="UP001145742"/>
    </source>
</evidence>
<dbReference type="Proteomes" id="UP001145742">
    <property type="component" value="Unassembled WGS sequence"/>
</dbReference>
<evidence type="ECO:0000313" key="1">
    <source>
        <dbReference type="EMBL" id="KAJ7413934.1"/>
    </source>
</evidence>
<keyword evidence="2" id="KW-1185">Reference proteome</keyword>
<gene>
    <name evidence="1" type="ORF">WISP_87603</name>
</gene>
<accession>A0ABQ9D5F2</accession>
<evidence type="ECO:0008006" key="3">
    <source>
        <dbReference type="Google" id="ProtNLM"/>
    </source>
</evidence>
<protein>
    <recommendedName>
        <fullName evidence="3">Rna-directed dna polymerase from mobile element jockey-like</fullName>
    </recommendedName>
</protein>
<comment type="caution">
    <text evidence="1">The sequence shown here is derived from an EMBL/GenBank/DDBJ whole genome shotgun (WGS) entry which is preliminary data.</text>
</comment>
<name>A0ABQ9D5F2_9PASS</name>
<proteinExistence type="predicted"/>